<dbReference type="InterPro" id="IPR036682">
    <property type="entry name" value="OS_D_A10/PebIII_sf"/>
</dbReference>
<protein>
    <submittedName>
        <fullName evidence="2">Uncharacterized protein</fullName>
    </submittedName>
</protein>
<dbReference type="PANTHER" id="PTHR11257:SF12">
    <property type="entry name" value="EJACULATORY BULB-SPECIFIC PROTEIN 3-RELATED"/>
    <property type="match status" value="1"/>
</dbReference>
<dbReference type="Proteomes" id="UP001168972">
    <property type="component" value="Unassembled WGS sequence"/>
</dbReference>
<feature type="chain" id="PRO_5041467421" evidence="1">
    <location>
        <begin position="22"/>
        <end position="119"/>
    </location>
</feature>
<evidence type="ECO:0000313" key="2">
    <source>
        <dbReference type="EMBL" id="KAK0181340.1"/>
    </source>
</evidence>
<keyword evidence="1" id="KW-0732">Signal</keyword>
<dbReference type="Gene3D" id="1.10.2080.10">
    <property type="entry name" value="Insect odorant-binding protein A10/Ejaculatory bulb-specific protein 3"/>
    <property type="match status" value="1"/>
</dbReference>
<organism evidence="2 3">
    <name type="scientific">Microctonus hyperodae</name>
    <name type="common">Parasitoid wasp</name>
    <dbReference type="NCBI Taxonomy" id="165561"/>
    <lineage>
        <taxon>Eukaryota</taxon>
        <taxon>Metazoa</taxon>
        <taxon>Ecdysozoa</taxon>
        <taxon>Arthropoda</taxon>
        <taxon>Hexapoda</taxon>
        <taxon>Insecta</taxon>
        <taxon>Pterygota</taxon>
        <taxon>Neoptera</taxon>
        <taxon>Endopterygota</taxon>
        <taxon>Hymenoptera</taxon>
        <taxon>Apocrita</taxon>
        <taxon>Ichneumonoidea</taxon>
        <taxon>Braconidae</taxon>
        <taxon>Euphorinae</taxon>
        <taxon>Microctonus</taxon>
    </lineage>
</organism>
<dbReference type="EMBL" id="JAQQBR010000002">
    <property type="protein sequence ID" value="KAK0181340.1"/>
    <property type="molecule type" value="Genomic_DNA"/>
</dbReference>
<feature type="signal peptide" evidence="1">
    <location>
        <begin position="1"/>
        <end position="21"/>
    </location>
</feature>
<keyword evidence="3" id="KW-1185">Reference proteome</keyword>
<dbReference type="Pfam" id="PF03392">
    <property type="entry name" value="OS-D"/>
    <property type="match status" value="1"/>
</dbReference>
<dbReference type="InterPro" id="IPR005055">
    <property type="entry name" value="A10/PebIII"/>
</dbReference>
<reference evidence="2" key="1">
    <citation type="journal article" date="2023" name="bioRxiv">
        <title>Scaffold-level genome assemblies of two parasitoid biocontrol wasps reveal the parthenogenesis mechanism and an associated novel virus.</title>
        <authorList>
            <person name="Inwood S."/>
            <person name="Skelly J."/>
            <person name="Guhlin J."/>
            <person name="Harrop T."/>
            <person name="Goldson S."/>
            <person name="Dearden P."/>
        </authorList>
    </citation>
    <scope>NUCLEOTIDE SEQUENCE</scope>
    <source>
        <strain evidence="2">Lincoln</strain>
        <tissue evidence="2">Whole body</tissue>
    </source>
</reference>
<reference evidence="2" key="2">
    <citation type="submission" date="2023-03" db="EMBL/GenBank/DDBJ databases">
        <authorList>
            <person name="Inwood S.N."/>
            <person name="Skelly J.G."/>
            <person name="Guhlin J."/>
            <person name="Harrop T.W.R."/>
            <person name="Goldson S.G."/>
            <person name="Dearden P.K."/>
        </authorList>
    </citation>
    <scope>NUCLEOTIDE SEQUENCE</scope>
    <source>
        <strain evidence="2">Lincoln</strain>
        <tissue evidence="2">Whole body</tissue>
    </source>
</reference>
<sequence>MIFRAASVIVLIIALGAVVFAEETKYPDKYDYIDVDAILANSRQRESYYKCFLGTSQCISADAKFFRDRFPEAIVTNCKKCTAKQSENFDKITDWYTAHEPEKYNAIVEMALRKLTKKS</sequence>
<gene>
    <name evidence="2" type="ORF">PV327_003632</name>
</gene>
<dbReference type="AlphaFoldDB" id="A0AA39G5B0"/>
<proteinExistence type="predicted"/>
<evidence type="ECO:0000313" key="3">
    <source>
        <dbReference type="Proteomes" id="UP001168972"/>
    </source>
</evidence>
<dbReference type="PANTHER" id="PTHR11257">
    <property type="entry name" value="CHEMOSENSORY PROTEIN-RELATED"/>
    <property type="match status" value="1"/>
</dbReference>
<evidence type="ECO:0000256" key="1">
    <source>
        <dbReference type="SAM" id="SignalP"/>
    </source>
</evidence>
<dbReference type="SUPFAM" id="SSF100910">
    <property type="entry name" value="Chemosensory protein Csp2"/>
    <property type="match status" value="1"/>
</dbReference>
<name>A0AA39G5B0_MICHY</name>
<comment type="caution">
    <text evidence="2">The sequence shown here is derived from an EMBL/GenBank/DDBJ whole genome shotgun (WGS) entry which is preliminary data.</text>
</comment>
<accession>A0AA39G5B0</accession>